<name>A0ABN9C1F3_9NEOB</name>
<organism evidence="1 2">
    <name type="scientific">Staurois parvus</name>
    <dbReference type="NCBI Taxonomy" id="386267"/>
    <lineage>
        <taxon>Eukaryota</taxon>
        <taxon>Metazoa</taxon>
        <taxon>Chordata</taxon>
        <taxon>Craniata</taxon>
        <taxon>Vertebrata</taxon>
        <taxon>Euteleostomi</taxon>
        <taxon>Amphibia</taxon>
        <taxon>Batrachia</taxon>
        <taxon>Anura</taxon>
        <taxon>Neobatrachia</taxon>
        <taxon>Ranoidea</taxon>
        <taxon>Ranidae</taxon>
        <taxon>Staurois</taxon>
    </lineage>
</organism>
<proteinExistence type="predicted"/>
<dbReference type="Proteomes" id="UP001162483">
    <property type="component" value="Unassembled WGS sequence"/>
</dbReference>
<keyword evidence="2" id="KW-1185">Reference proteome</keyword>
<evidence type="ECO:0000313" key="1">
    <source>
        <dbReference type="EMBL" id="CAI9553841.1"/>
    </source>
</evidence>
<sequence>MGTDRWAMDEHRELALMNTDRWCCWGYTDHQGTLIITVSVTAREEERNTNNRH</sequence>
<protein>
    <submittedName>
        <fullName evidence="1">Uncharacterized protein</fullName>
    </submittedName>
</protein>
<evidence type="ECO:0000313" key="2">
    <source>
        <dbReference type="Proteomes" id="UP001162483"/>
    </source>
</evidence>
<dbReference type="EMBL" id="CATNWA010007349">
    <property type="protein sequence ID" value="CAI9553841.1"/>
    <property type="molecule type" value="Genomic_DNA"/>
</dbReference>
<feature type="non-terminal residue" evidence="1">
    <location>
        <position position="53"/>
    </location>
</feature>
<comment type="caution">
    <text evidence="1">The sequence shown here is derived from an EMBL/GenBank/DDBJ whole genome shotgun (WGS) entry which is preliminary data.</text>
</comment>
<gene>
    <name evidence="1" type="ORF">SPARVUS_LOCUS4108383</name>
</gene>
<accession>A0ABN9C1F3</accession>
<reference evidence="1" key="1">
    <citation type="submission" date="2023-05" db="EMBL/GenBank/DDBJ databases">
        <authorList>
            <person name="Stuckert A."/>
        </authorList>
    </citation>
    <scope>NUCLEOTIDE SEQUENCE</scope>
</reference>